<dbReference type="AlphaFoldDB" id="A0A2B4SJ40"/>
<feature type="region of interest" description="Disordered" evidence="1">
    <location>
        <begin position="309"/>
        <end position="348"/>
    </location>
</feature>
<protein>
    <submittedName>
        <fullName evidence="2">Uncharacterized protein</fullName>
    </submittedName>
</protein>
<feature type="region of interest" description="Disordered" evidence="1">
    <location>
        <begin position="699"/>
        <end position="872"/>
    </location>
</feature>
<feature type="region of interest" description="Disordered" evidence="1">
    <location>
        <begin position="255"/>
        <end position="293"/>
    </location>
</feature>
<feature type="region of interest" description="Disordered" evidence="1">
    <location>
        <begin position="891"/>
        <end position="913"/>
    </location>
</feature>
<keyword evidence="3" id="KW-1185">Reference proteome</keyword>
<feature type="compositionally biased region" description="Polar residues" evidence="1">
    <location>
        <begin position="318"/>
        <end position="327"/>
    </location>
</feature>
<dbReference type="EMBL" id="LSMT01000071">
    <property type="protein sequence ID" value="PFX29103.1"/>
    <property type="molecule type" value="Genomic_DNA"/>
</dbReference>
<dbReference type="Proteomes" id="UP000225706">
    <property type="component" value="Unassembled WGS sequence"/>
</dbReference>
<evidence type="ECO:0000313" key="3">
    <source>
        <dbReference type="Proteomes" id="UP000225706"/>
    </source>
</evidence>
<feature type="compositionally biased region" description="Polar residues" evidence="1">
    <location>
        <begin position="206"/>
        <end position="229"/>
    </location>
</feature>
<organism evidence="2 3">
    <name type="scientific">Stylophora pistillata</name>
    <name type="common">Smooth cauliflower coral</name>
    <dbReference type="NCBI Taxonomy" id="50429"/>
    <lineage>
        <taxon>Eukaryota</taxon>
        <taxon>Metazoa</taxon>
        <taxon>Cnidaria</taxon>
        <taxon>Anthozoa</taxon>
        <taxon>Hexacorallia</taxon>
        <taxon>Scleractinia</taxon>
        <taxon>Astrocoeniina</taxon>
        <taxon>Pocilloporidae</taxon>
        <taxon>Stylophora</taxon>
    </lineage>
</organism>
<feature type="region of interest" description="Disordered" evidence="1">
    <location>
        <begin position="384"/>
        <end position="403"/>
    </location>
</feature>
<feature type="region of interest" description="Disordered" evidence="1">
    <location>
        <begin position="129"/>
        <end position="229"/>
    </location>
</feature>
<feature type="compositionally biased region" description="Polar residues" evidence="1">
    <location>
        <begin position="741"/>
        <end position="760"/>
    </location>
</feature>
<feature type="compositionally biased region" description="Basic and acidic residues" evidence="1">
    <location>
        <begin position="477"/>
        <end position="502"/>
    </location>
</feature>
<feature type="compositionally biased region" description="Basic and acidic residues" evidence="1">
    <location>
        <begin position="821"/>
        <end position="833"/>
    </location>
</feature>
<proteinExistence type="predicted"/>
<comment type="caution">
    <text evidence="2">The sequence shown here is derived from an EMBL/GenBank/DDBJ whole genome shotgun (WGS) entry which is preliminary data.</text>
</comment>
<sequence>MASSYGSAPSVNISTGMKAKLQKWMGRASSNVRDKRSANSRETLTETMDYSHPLEINNGALTPQHSRTRSAPIPMLNGGKTLVKKVRKGSLANSPTYNKKVNGDRENEKIISYPKNGIPKDLSHSMVLYESSSDPSSSSRKQNNTELSLTNQTHCVSGSRKVRAASRDGKNMTSTNAKEVNKLRAQTKGNRPARAVSKTSEEYSDESANSDSERLSTNSVFENSPSGGLEQLSEQIQSRLQKWVERASYIAAMRERRASEESASSTDESLNPPESPNSRTSATDAKSWKNESQVKKIKELELALKELVGNIGVRSGKQDGTQSPSSGRESRHDSQRENEELITNDSQNLLSTFSKDIGKSDLHQNRANSTSSDPDACVNTADEVKSMSDNSEGTNDVIPENPMEEDEDEFIFMKSSKPNREMTNNGGPPPTQTLRRRSVDLQEVLLCQTLIEQFPKQNGYDGAVKIAASVNKKLIDDTSSKGKNSVEKHFSAVTSTEDHSSKTEVIQGQNGTETSKSLESRARESTGNKPLRPNLLKRHTAPDETALKIESALRVRESMRQYLNFKDADLSAFAVECVRQANKKKQNVREEEAEKENINDKAPQPTRKKANTTESNGSPSILSSGTKPTVVISSQDENNQTSEANLTKSLADSRGSSFDEGSANSEASDDEHGSRYLFARTAEEAEWFAKEFALSKENGEKGSLGRSSSNPQQGASNSQRLYKFPSMPMFYLPKGNEDAKNGSQKKSVKSNKPSATQRRSIASFPSAFDSLDGRKDPFYHGLDRASKAKPKSRSSLNLHGKDQNANEVNSTTPRASSNVELPDKHKNHVPEKSKKQRANSSVQLSGMSKDTNDNKASGSLEVSDEDKNPNAIRSTKQRAFSSIQLSSLGKESYDNKRARAYTSSSRLPMRKRKNSEPTGLALYPMSNSVRVDIEALI</sequence>
<gene>
    <name evidence="2" type="ORF">AWC38_SpisGene6141</name>
</gene>
<feature type="compositionally biased region" description="Basic and acidic residues" evidence="1">
    <location>
        <begin position="516"/>
        <end position="526"/>
    </location>
</feature>
<feature type="compositionally biased region" description="Basic and acidic residues" evidence="1">
    <location>
        <begin position="328"/>
        <end position="339"/>
    </location>
</feature>
<feature type="compositionally biased region" description="Polar residues" evidence="1">
    <location>
        <begin position="805"/>
        <end position="819"/>
    </location>
</feature>
<feature type="compositionally biased region" description="Basic and acidic residues" evidence="1">
    <location>
        <begin position="771"/>
        <end position="786"/>
    </location>
</feature>
<accession>A0A2B4SJ40</accession>
<feature type="compositionally biased region" description="Polar residues" evidence="1">
    <location>
        <begin position="838"/>
        <end position="857"/>
    </location>
</feature>
<name>A0A2B4SJ40_STYPI</name>
<feature type="compositionally biased region" description="Polar residues" evidence="1">
    <location>
        <begin position="503"/>
        <end position="515"/>
    </location>
</feature>
<feature type="compositionally biased region" description="Polar residues" evidence="1">
    <location>
        <begin position="612"/>
        <end position="628"/>
    </location>
</feature>
<feature type="region of interest" description="Disordered" evidence="1">
    <location>
        <begin position="477"/>
        <end position="543"/>
    </location>
</feature>
<feature type="region of interest" description="Disordered" evidence="1">
    <location>
        <begin position="650"/>
        <end position="672"/>
    </location>
</feature>
<evidence type="ECO:0000313" key="2">
    <source>
        <dbReference type="EMBL" id="PFX29103.1"/>
    </source>
</evidence>
<feature type="region of interest" description="Disordered" evidence="1">
    <location>
        <begin position="584"/>
        <end position="628"/>
    </location>
</feature>
<feature type="compositionally biased region" description="Polar residues" evidence="1">
    <location>
        <begin position="705"/>
        <end position="720"/>
    </location>
</feature>
<dbReference type="OrthoDB" id="5971582at2759"/>
<feature type="compositionally biased region" description="Basic and acidic residues" evidence="1">
    <location>
        <begin position="587"/>
        <end position="599"/>
    </location>
</feature>
<feature type="region of interest" description="Disordered" evidence="1">
    <location>
        <begin position="25"/>
        <end position="77"/>
    </location>
</feature>
<reference evidence="3" key="1">
    <citation type="journal article" date="2017" name="bioRxiv">
        <title>Comparative analysis of the genomes of Stylophora pistillata and Acropora digitifera provides evidence for extensive differences between species of corals.</title>
        <authorList>
            <person name="Voolstra C.R."/>
            <person name="Li Y."/>
            <person name="Liew Y.J."/>
            <person name="Baumgarten S."/>
            <person name="Zoccola D."/>
            <person name="Flot J.-F."/>
            <person name="Tambutte S."/>
            <person name="Allemand D."/>
            <person name="Aranda M."/>
        </authorList>
    </citation>
    <scope>NUCLEOTIDE SEQUENCE [LARGE SCALE GENOMIC DNA]</scope>
</reference>
<feature type="compositionally biased region" description="Polar residues" evidence="1">
    <location>
        <begin position="140"/>
        <end position="156"/>
    </location>
</feature>
<evidence type="ECO:0000256" key="1">
    <source>
        <dbReference type="SAM" id="MobiDB-lite"/>
    </source>
</evidence>